<evidence type="ECO:0000313" key="8">
    <source>
        <dbReference type="EMBL" id="EMR09398.1"/>
    </source>
</evidence>
<dbReference type="PANTHER" id="PTHR13267:SF3">
    <property type="entry name" value="ZINC FINGER PROTEIN 277"/>
    <property type="match status" value="1"/>
</dbReference>
<dbReference type="STRING" id="1069680.M7NL59"/>
<dbReference type="HOGENOM" id="CLU_1704980_0_0_1"/>
<protein>
    <recommendedName>
        <fullName evidence="2">type I protein arginine methyltransferase</fullName>
        <ecNumber evidence="2">2.1.1.319</ecNumber>
    </recommendedName>
</protein>
<dbReference type="OMA" id="CKEVHAF"/>
<dbReference type="GO" id="GO:0046872">
    <property type="term" value="F:metal ion binding"/>
    <property type="evidence" value="ECO:0007669"/>
    <property type="project" value="UniProtKB-KW"/>
</dbReference>
<evidence type="ECO:0000313" key="9">
    <source>
        <dbReference type="Proteomes" id="UP000011958"/>
    </source>
</evidence>
<feature type="region of interest" description="Disordered" evidence="6">
    <location>
        <begin position="115"/>
        <end position="154"/>
    </location>
</feature>
<dbReference type="SUPFAM" id="SSF57667">
    <property type="entry name" value="beta-beta-alpha zinc fingers"/>
    <property type="match status" value="1"/>
</dbReference>
<dbReference type="EC" id="2.1.1.319" evidence="2"/>
<dbReference type="eggNOG" id="KOG1499">
    <property type="taxonomic scope" value="Eukaryota"/>
</dbReference>
<gene>
    <name evidence="8" type="ORF">PNEG_02343</name>
</gene>
<evidence type="ECO:0000256" key="2">
    <source>
        <dbReference type="ARBA" id="ARBA00011925"/>
    </source>
</evidence>
<organism evidence="8 9">
    <name type="scientific">Pneumocystis murina (strain B123)</name>
    <name type="common">Mouse pneumocystis pneumonia agent</name>
    <name type="synonym">Pneumocystis carinii f. sp. muris</name>
    <dbReference type="NCBI Taxonomy" id="1069680"/>
    <lineage>
        <taxon>Eukaryota</taxon>
        <taxon>Fungi</taxon>
        <taxon>Dikarya</taxon>
        <taxon>Ascomycota</taxon>
        <taxon>Taphrinomycotina</taxon>
        <taxon>Pneumocystomycetes</taxon>
        <taxon>Pneumocystaceae</taxon>
        <taxon>Pneumocystis</taxon>
    </lineage>
</organism>
<feature type="domain" description="Protein arginine N-methyltransferase 3-like C2H2 zinc finger" evidence="7">
    <location>
        <begin position="59"/>
        <end position="103"/>
    </location>
</feature>
<dbReference type="GO" id="GO:0035242">
    <property type="term" value="F:protein-arginine omega-N asymmetric methyltransferase activity"/>
    <property type="evidence" value="ECO:0007669"/>
    <property type="project" value="UniProtKB-EC"/>
</dbReference>
<keyword evidence="5" id="KW-0862">Zinc</keyword>
<dbReference type="RefSeq" id="XP_007874347.1">
    <property type="nucleotide sequence ID" value="XM_007876156.1"/>
</dbReference>
<keyword evidence="3" id="KW-0963">Cytoplasm</keyword>
<evidence type="ECO:0000256" key="6">
    <source>
        <dbReference type="SAM" id="MobiDB-lite"/>
    </source>
</evidence>
<dbReference type="EMBL" id="AFWA02000013">
    <property type="protein sequence ID" value="EMR09398.1"/>
    <property type="molecule type" value="Genomic_DNA"/>
</dbReference>
<reference evidence="9" key="1">
    <citation type="journal article" date="2016" name="Nat. Commun.">
        <title>Genome analysis of three Pneumocystis species reveals adaptation mechanisms to life exclusively in mammalian hosts.</title>
        <authorList>
            <person name="Ma L."/>
            <person name="Chen Z."/>
            <person name="Huang D.W."/>
            <person name="Kutty G."/>
            <person name="Ishihara M."/>
            <person name="Wang H."/>
            <person name="Abouelleil A."/>
            <person name="Bishop L."/>
            <person name="Davey E."/>
            <person name="Deng R."/>
            <person name="Deng X."/>
            <person name="Fan L."/>
            <person name="Fantoni G."/>
            <person name="Fitzgerald M."/>
            <person name="Gogineni E."/>
            <person name="Goldberg J.M."/>
            <person name="Handley G."/>
            <person name="Hu X."/>
            <person name="Huber C."/>
            <person name="Jiao X."/>
            <person name="Jones K."/>
            <person name="Levin J.Z."/>
            <person name="Liu Y."/>
            <person name="Macdonald P."/>
            <person name="Melnikov A."/>
            <person name="Raley C."/>
            <person name="Sassi M."/>
            <person name="Sherman B.T."/>
            <person name="Song X."/>
            <person name="Sykes S."/>
            <person name="Tran B."/>
            <person name="Walsh L."/>
            <person name="Xia Y."/>
            <person name="Yang J."/>
            <person name="Young S."/>
            <person name="Zeng Q."/>
            <person name="Zheng X."/>
            <person name="Stephens R."/>
            <person name="Nusbaum C."/>
            <person name="Birren B.W."/>
            <person name="Azadi P."/>
            <person name="Lempicki R.A."/>
            <person name="Cuomo C.A."/>
            <person name="Kovacs J.A."/>
        </authorList>
    </citation>
    <scope>NUCLEOTIDE SEQUENCE [LARGE SCALE GENOMIC DNA]</scope>
    <source>
        <strain evidence="9">B123</strain>
    </source>
</reference>
<accession>M7NL59</accession>
<dbReference type="InterPro" id="IPR049482">
    <property type="entry name" value="ANM3-like_C2H2_Zf"/>
</dbReference>
<evidence type="ECO:0000256" key="5">
    <source>
        <dbReference type="ARBA" id="ARBA00022833"/>
    </source>
</evidence>
<evidence type="ECO:0000256" key="4">
    <source>
        <dbReference type="ARBA" id="ARBA00022723"/>
    </source>
</evidence>
<dbReference type="VEuPathDB" id="FungiDB:PNEG_02343"/>
<comment type="caution">
    <text evidence="8">The sequence shown here is derived from an EMBL/GenBank/DDBJ whole genome shotgun (WGS) entry which is preliminary data.</text>
</comment>
<dbReference type="AlphaFoldDB" id="M7NL59"/>
<proteinExistence type="predicted"/>
<sequence>MDSDSSTSVSQITENQWDDFLETEQPAAQCLFCFSKFDDTQLVYKHCKEVHAFDLQALRKHFNLDFYNTIRLINYIRDKVNKGLSPNVMAQENYVGHDIYLRPVLQDDRLLMDLEDDDDDDDNNNNYDNIHTNLKEKDNSIPNLFNEKTKSNKI</sequence>
<evidence type="ECO:0000256" key="1">
    <source>
        <dbReference type="ARBA" id="ARBA00004496"/>
    </source>
</evidence>
<dbReference type="PANTHER" id="PTHR13267">
    <property type="entry name" value="ZINC FINGER PROTEIN 277"/>
    <property type="match status" value="1"/>
</dbReference>
<evidence type="ECO:0000256" key="3">
    <source>
        <dbReference type="ARBA" id="ARBA00022490"/>
    </source>
</evidence>
<dbReference type="OrthoDB" id="7848332at2759"/>
<evidence type="ECO:0000259" key="7">
    <source>
        <dbReference type="Pfam" id="PF21137"/>
    </source>
</evidence>
<dbReference type="GO" id="GO:0005737">
    <property type="term" value="C:cytoplasm"/>
    <property type="evidence" value="ECO:0007669"/>
    <property type="project" value="UniProtKB-SubCell"/>
</dbReference>
<dbReference type="Pfam" id="PF21137">
    <property type="entry name" value="ANM3_C2H2_Zf"/>
    <property type="match status" value="1"/>
</dbReference>
<keyword evidence="4" id="KW-0479">Metal-binding</keyword>
<dbReference type="InterPro" id="IPR036236">
    <property type="entry name" value="Znf_C2H2_sf"/>
</dbReference>
<dbReference type="Proteomes" id="UP000011958">
    <property type="component" value="Unassembled WGS sequence"/>
</dbReference>
<dbReference type="GeneID" id="19896036"/>
<dbReference type="InterPro" id="IPR040048">
    <property type="entry name" value="ZNF277"/>
</dbReference>
<keyword evidence="9" id="KW-1185">Reference proteome</keyword>
<name>M7NL59_PNEMU</name>
<comment type="subcellular location">
    <subcellularLocation>
        <location evidence="1">Cytoplasm</location>
    </subcellularLocation>
</comment>